<dbReference type="Pfam" id="PF03572">
    <property type="entry name" value="Peptidase_S41"/>
    <property type="match status" value="1"/>
</dbReference>
<accession>A0ABV9HSK4</accession>
<dbReference type="Proteomes" id="UP001596043">
    <property type="component" value="Unassembled WGS sequence"/>
</dbReference>
<comment type="caution">
    <text evidence="3">The sequence shown here is derived from an EMBL/GenBank/DDBJ whole genome shotgun (WGS) entry which is preliminary data.</text>
</comment>
<dbReference type="PANTHER" id="PTHR32060">
    <property type="entry name" value="TAIL-SPECIFIC PROTEASE"/>
    <property type="match status" value="1"/>
</dbReference>
<dbReference type="EMBL" id="JBHSFV010000001">
    <property type="protein sequence ID" value="MFC4632601.1"/>
    <property type="molecule type" value="Genomic_DNA"/>
</dbReference>
<dbReference type="InterPro" id="IPR041613">
    <property type="entry name" value="Pept_S41_N"/>
</dbReference>
<sequence length="471" mass="52488">MKKIKFLLLGILASLTLVNCSDDLDDVIRPASNLEISQFIYRGLNFWSLYKSDVPDLANDRFESDEERDAFLESFESPEATFEGLLSPNDRFSILRDDYIELENALSGIRRSTGMRFALFNDPSGNGDVFGLVRYVINNSPAQDAGVQRGMIFTGIDGVLLTNTSDFDEIFGRDAFTLNLADYDPDTELFTLNGTNIDLNQIELTINPVHTARTLTVEGEQIGYLHYTGFTNEFDDQLNNVFAQFQADGITDLILDLRYNGGGSIETANDLSSMITGQFNGEIFIRQTYNDDRNPDNQFDRRFNANIGSGNNGASINSLNLTRVYVITTGSSASASELILSGLDPYIEVIQVGTTTSGKFEGSFLLYDSPDFRRTDAINPNHRYVMLPLVLRSVNANGLTDYFDGFTPDIVIAEDFRNLGQLGVQGEPLLDAVINEILLGRSAAAHYNTRELPAVFYSDQNDVLYQRMLNE</sequence>
<dbReference type="SUPFAM" id="SSF50156">
    <property type="entry name" value="PDZ domain-like"/>
    <property type="match status" value="1"/>
</dbReference>
<feature type="domain" description="Tail specific protease" evidence="1">
    <location>
        <begin position="222"/>
        <end position="360"/>
    </location>
</feature>
<evidence type="ECO:0000313" key="4">
    <source>
        <dbReference type="Proteomes" id="UP001596043"/>
    </source>
</evidence>
<dbReference type="SUPFAM" id="SSF52096">
    <property type="entry name" value="ClpP/crotonase"/>
    <property type="match status" value="1"/>
</dbReference>
<dbReference type="CDD" id="cd07561">
    <property type="entry name" value="Peptidase_S41_CPP_like"/>
    <property type="match status" value="1"/>
</dbReference>
<gene>
    <name evidence="3" type="ORF">ACFO3O_01705</name>
</gene>
<dbReference type="Gene3D" id="2.30.42.10">
    <property type="match status" value="1"/>
</dbReference>
<name>A0ABV9HSK4_9FLAO</name>
<evidence type="ECO:0000259" key="2">
    <source>
        <dbReference type="Pfam" id="PF18294"/>
    </source>
</evidence>
<dbReference type="Pfam" id="PF18294">
    <property type="entry name" value="Pept_S41_N"/>
    <property type="match status" value="1"/>
</dbReference>
<dbReference type="PANTHER" id="PTHR32060:SF30">
    <property type="entry name" value="CARBOXY-TERMINAL PROCESSING PROTEASE CTPA"/>
    <property type="match status" value="1"/>
</dbReference>
<dbReference type="RefSeq" id="WP_379976802.1">
    <property type="nucleotide sequence ID" value="NZ_JBHSFV010000001.1"/>
</dbReference>
<dbReference type="Gene3D" id="3.30.750.170">
    <property type="match status" value="1"/>
</dbReference>
<keyword evidence="4" id="KW-1185">Reference proteome</keyword>
<protein>
    <submittedName>
        <fullName evidence="3">S41 family peptidase</fullName>
    </submittedName>
</protein>
<feature type="domain" description="Peptidase S41 N-terminal" evidence="2">
    <location>
        <begin position="35"/>
        <end position="93"/>
    </location>
</feature>
<dbReference type="Gene3D" id="3.90.226.10">
    <property type="entry name" value="2-enoyl-CoA Hydratase, Chain A, domain 1"/>
    <property type="match status" value="1"/>
</dbReference>
<dbReference type="InterPro" id="IPR005151">
    <property type="entry name" value="Tail-specific_protease"/>
</dbReference>
<proteinExistence type="predicted"/>
<reference evidence="4" key="1">
    <citation type="journal article" date="2019" name="Int. J. Syst. Evol. Microbiol.">
        <title>The Global Catalogue of Microorganisms (GCM) 10K type strain sequencing project: providing services to taxonomists for standard genome sequencing and annotation.</title>
        <authorList>
            <consortium name="The Broad Institute Genomics Platform"/>
            <consortium name="The Broad Institute Genome Sequencing Center for Infectious Disease"/>
            <person name="Wu L."/>
            <person name="Ma J."/>
        </authorList>
    </citation>
    <scope>NUCLEOTIDE SEQUENCE [LARGE SCALE GENOMIC DNA]</scope>
    <source>
        <strain evidence="4">YJ-61-S</strain>
    </source>
</reference>
<dbReference type="InterPro" id="IPR036034">
    <property type="entry name" value="PDZ_sf"/>
</dbReference>
<evidence type="ECO:0000313" key="3">
    <source>
        <dbReference type="EMBL" id="MFC4632601.1"/>
    </source>
</evidence>
<organism evidence="3 4">
    <name type="scientific">Dokdonia ponticola</name>
    <dbReference type="NCBI Taxonomy" id="2041041"/>
    <lineage>
        <taxon>Bacteria</taxon>
        <taxon>Pseudomonadati</taxon>
        <taxon>Bacteroidota</taxon>
        <taxon>Flavobacteriia</taxon>
        <taxon>Flavobacteriales</taxon>
        <taxon>Flavobacteriaceae</taxon>
        <taxon>Dokdonia</taxon>
    </lineage>
</organism>
<dbReference type="InterPro" id="IPR029045">
    <property type="entry name" value="ClpP/crotonase-like_dom_sf"/>
</dbReference>
<evidence type="ECO:0000259" key="1">
    <source>
        <dbReference type="Pfam" id="PF03572"/>
    </source>
</evidence>